<organism evidence="2 3">
    <name type="scientific">Opisthorchis viverrini</name>
    <name type="common">Southeast Asian liver fluke</name>
    <dbReference type="NCBI Taxonomy" id="6198"/>
    <lineage>
        <taxon>Eukaryota</taxon>
        <taxon>Metazoa</taxon>
        <taxon>Spiralia</taxon>
        <taxon>Lophotrochozoa</taxon>
        <taxon>Platyhelminthes</taxon>
        <taxon>Trematoda</taxon>
        <taxon>Digenea</taxon>
        <taxon>Opisthorchiida</taxon>
        <taxon>Opisthorchiata</taxon>
        <taxon>Opisthorchiidae</taxon>
        <taxon>Opisthorchis</taxon>
    </lineage>
</organism>
<dbReference type="KEGG" id="ovi:T265_05879"/>
<gene>
    <name evidence="2" type="ORF">T265_05879</name>
</gene>
<dbReference type="GeneID" id="20320061"/>
<name>A0A074ZJ02_OPIVI</name>
<keyword evidence="3" id="KW-1185">Reference proteome</keyword>
<evidence type="ECO:0000313" key="2">
    <source>
        <dbReference type="EMBL" id="KER26971.1"/>
    </source>
</evidence>
<dbReference type="Proteomes" id="UP000054324">
    <property type="component" value="Unassembled WGS sequence"/>
</dbReference>
<evidence type="ECO:0000256" key="1">
    <source>
        <dbReference type="SAM" id="MobiDB-lite"/>
    </source>
</evidence>
<dbReference type="EMBL" id="KL596734">
    <property type="protein sequence ID" value="KER26971.1"/>
    <property type="molecule type" value="Genomic_DNA"/>
</dbReference>
<dbReference type="OrthoDB" id="6272054at2759"/>
<dbReference type="AlphaFoldDB" id="A0A074ZJ02"/>
<dbReference type="RefSeq" id="XP_009169272.1">
    <property type="nucleotide sequence ID" value="XM_009171008.1"/>
</dbReference>
<accession>A0A074ZJ02</accession>
<dbReference type="CTD" id="20320061"/>
<feature type="compositionally biased region" description="Basic and acidic residues" evidence="1">
    <location>
        <begin position="79"/>
        <end position="93"/>
    </location>
</feature>
<evidence type="ECO:0000313" key="3">
    <source>
        <dbReference type="Proteomes" id="UP000054324"/>
    </source>
</evidence>
<feature type="region of interest" description="Disordered" evidence="1">
    <location>
        <begin position="79"/>
        <end position="121"/>
    </location>
</feature>
<sequence length="121" mass="13623">MSSTSQIFTCVAISRISWRLKHEAAWCSTFSCLETSQTRYSAEFQIHIVDLLGFLVIRNVENDGWSSKNCADKTKLQKPCRKDNVHQPADDLLGRPTVPRQSPHTHTSCSPDKHRVAGSPQ</sequence>
<protein>
    <submittedName>
        <fullName evidence="2">Uncharacterized protein</fullName>
    </submittedName>
</protein>
<proteinExistence type="predicted"/>
<feature type="compositionally biased region" description="Polar residues" evidence="1">
    <location>
        <begin position="99"/>
        <end position="110"/>
    </location>
</feature>
<reference evidence="2 3" key="1">
    <citation type="submission" date="2013-11" db="EMBL/GenBank/DDBJ databases">
        <title>Opisthorchis viverrini - life in the bile duct.</title>
        <authorList>
            <person name="Young N.D."/>
            <person name="Nagarajan N."/>
            <person name="Lin S.J."/>
            <person name="Korhonen P.K."/>
            <person name="Jex A.R."/>
            <person name="Hall R.S."/>
            <person name="Safavi-Hemami H."/>
            <person name="Kaewkong W."/>
            <person name="Bertrand D."/>
            <person name="Gao S."/>
            <person name="Seet Q."/>
            <person name="Wongkham S."/>
            <person name="Teh B.T."/>
            <person name="Wongkham C."/>
            <person name="Intapan P.M."/>
            <person name="Maleewong W."/>
            <person name="Yang X."/>
            <person name="Hu M."/>
            <person name="Wang Z."/>
            <person name="Hofmann A."/>
            <person name="Sternberg P.W."/>
            <person name="Tan P."/>
            <person name="Wang J."/>
            <person name="Gasser R.B."/>
        </authorList>
    </citation>
    <scope>NUCLEOTIDE SEQUENCE [LARGE SCALE GENOMIC DNA]</scope>
</reference>